<dbReference type="PANTHER" id="PTHR10578:SF104">
    <property type="entry name" value="CYTOCHROME B2, MITOCHONDRIAL-RELATED"/>
    <property type="match status" value="1"/>
</dbReference>
<dbReference type="OrthoDB" id="1925334at2759"/>
<proteinExistence type="predicted"/>
<keyword evidence="5" id="KW-1185">Reference proteome</keyword>
<dbReference type="GO" id="GO:0016491">
    <property type="term" value="F:oxidoreductase activity"/>
    <property type="evidence" value="ECO:0007669"/>
    <property type="project" value="UniProtKB-KW"/>
</dbReference>
<dbReference type="InterPro" id="IPR000262">
    <property type="entry name" value="FMN-dep_DH"/>
</dbReference>
<dbReference type="Pfam" id="PF01070">
    <property type="entry name" value="FMN_dh"/>
    <property type="match status" value="1"/>
</dbReference>
<evidence type="ECO:0000259" key="3">
    <source>
        <dbReference type="PROSITE" id="PS51349"/>
    </source>
</evidence>
<dbReference type="EMBL" id="RIBY02002278">
    <property type="protein sequence ID" value="KAH9820961.1"/>
    <property type="molecule type" value="Genomic_DNA"/>
</dbReference>
<dbReference type="AlphaFoldDB" id="A0A9W7SL50"/>
<sequence>MTLLECQMNCPEIFDRLEVLVDGGVRRGGDVLKCLCLGATAVGFGRPFLYALNYGEGGVQHFIDLVKQELEIAMALVGITDLSQCDARYVNTAELDSLVARGEEHPYASGKRLRSRAELKARL</sequence>
<evidence type="ECO:0000313" key="4">
    <source>
        <dbReference type="EMBL" id="KAH9820961.1"/>
    </source>
</evidence>
<comment type="cofactor">
    <cofactor evidence="1">
        <name>FMN</name>
        <dbReference type="ChEBI" id="CHEBI:58210"/>
    </cofactor>
</comment>
<evidence type="ECO:0000256" key="2">
    <source>
        <dbReference type="ARBA" id="ARBA00023002"/>
    </source>
</evidence>
<dbReference type="PROSITE" id="PS51349">
    <property type="entry name" value="FMN_HYDROXY_ACID_DH_2"/>
    <property type="match status" value="1"/>
</dbReference>
<organism evidence="4 5">
    <name type="scientific">Teratosphaeria destructans</name>
    <dbReference type="NCBI Taxonomy" id="418781"/>
    <lineage>
        <taxon>Eukaryota</taxon>
        <taxon>Fungi</taxon>
        <taxon>Dikarya</taxon>
        <taxon>Ascomycota</taxon>
        <taxon>Pezizomycotina</taxon>
        <taxon>Dothideomycetes</taxon>
        <taxon>Dothideomycetidae</taxon>
        <taxon>Mycosphaerellales</taxon>
        <taxon>Teratosphaeriaceae</taxon>
        <taxon>Teratosphaeria</taxon>
    </lineage>
</organism>
<feature type="domain" description="FMN hydroxy acid dehydrogenase" evidence="3">
    <location>
        <begin position="1"/>
        <end position="95"/>
    </location>
</feature>
<dbReference type="SUPFAM" id="SSF51395">
    <property type="entry name" value="FMN-linked oxidoreductases"/>
    <property type="match status" value="1"/>
</dbReference>
<protein>
    <submittedName>
        <fullName evidence="4">Cytochrome b2, mitochondrial</fullName>
    </submittedName>
</protein>
<dbReference type="PANTHER" id="PTHR10578">
    <property type="entry name" value="S -2-HYDROXY-ACID OXIDASE-RELATED"/>
    <property type="match status" value="1"/>
</dbReference>
<dbReference type="InterPro" id="IPR013785">
    <property type="entry name" value="Aldolase_TIM"/>
</dbReference>
<reference evidence="4 5" key="1">
    <citation type="journal article" date="2018" name="IMA Fungus">
        <title>IMA Genome-F 10: Nine draft genome sequences of Claviceps purpurea s.lat., including C. arundinis, C. humidiphila, and C. cf. spartinae, pseudomolecules for the pitch canker pathogen Fusarium circinatum, draft genome of Davidsoniella eucalypti, Grosmannia galeiformis, Quambalaria eucalypti, and Teratosphaeria destructans.</title>
        <authorList>
            <person name="Wingfield B.D."/>
            <person name="Liu M."/>
            <person name="Nguyen H.D."/>
            <person name="Lane F.A."/>
            <person name="Morgan S.W."/>
            <person name="De Vos L."/>
            <person name="Wilken P.M."/>
            <person name="Duong T.A."/>
            <person name="Aylward J."/>
            <person name="Coetzee M.P."/>
            <person name="Dadej K."/>
            <person name="De Beer Z.W."/>
            <person name="Findlay W."/>
            <person name="Havenga M."/>
            <person name="Kolarik M."/>
            <person name="Menzies J.G."/>
            <person name="Naidoo K."/>
            <person name="Pochopski O."/>
            <person name="Shoukouhi P."/>
            <person name="Santana Q.C."/>
            <person name="Seifert K.A."/>
            <person name="Soal N."/>
            <person name="Steenkamp E.T."/>
            <person name="Tatham C.T."/>
            <person name="van der Nest M.A."/>
            <person name="Wingfield M.J."/>
        </authorList>
    </citation>
    <scope>NUCLEOTIDE SEQUENCE [LARGE SCALE GENOMIC DNA]</scope>
    <source>
        <strain evidence="4">CMW44962</strain>
    </source>
</reference>
<keyword evidence="2" id="KW-0560">Oxidoreductase</keyword>
<evidence type="ECO:0000256" key="1">
    <source>
        <dbReference type="ARBA" id="ARBA00001917"/>
    </source>
</evidence>
<dbReference type="Gene3D" id="3.20.20.70">
    <property type="entry name" value="Aldolase class I"/>
    <property type="match status" value="1"/>
</dbReference>
<gene>
    <name evidence="4" type="ORF">Tdes44962_MAKER05051</name>
</gene>
<reference evidence="4 5" key="2">
    <citation type="journal article" date="2021" name="Curr. Genet.">
        <title>Genetic response to nitrogen starvation in the aggressive Eucalyptus foliar pathogen Teratosphaeria destructans.</title>
        <authorList>
            <person name="Havenga M."/>
            <person name="Wingfield B.D."/>
            <person name="Wingfield M.J."/>
            <person name="Dreyer L.L."/>
            <person name="Roets F."/>
            <person name="Aylward J."/>
        </authorList>
    </citation>
    <scope>NUCLEOTIDE SEQUENCE [LARGE SCALE GENOMIC DNA]</scope>
    <source>
        <strain evidence="4">CMW44962</strain>
    </source>
</reference>
<dbReference type="Proteomes" id="UP001138500">
    <property type="component" value="Unassembled WGS sequence"/>
</dbReference>
<comment type="caution">
    <text evidence="4">The sequence shown here is derived from an EMBL/GenBank/DDBJ whole genome shotgun (WGS) entry which is preliminary data.</text>
</comment>
<accession>A0A9W7SL50</accession>
<dbReference type="InterPro" id="IPR037396">
    <property type="entry name" value="FMN_HAD"/>
</dbReference>
<evidence type="ECO:0000313" key="5">
    <source>
        <dbReference type="Proteomes" id="UP001138500"/>
    </source>
</evidence>
<name>A0A9W7SL50_9PEZI</name>